<proteinExistence type="predicted"/>
<name>A0A8C6SDV4_9GOBI</name>
<accession>A0A8C6SDV4</accession>
<keyword evidence="3" id="KW-1185">Reference proteome</keyword>
<evidence type="ECO:0000313" key="3">
    <source>
        <dbReference type="Proteomes" id="UP000694523"/>
    </source>
</evidence>
<reference evidence="2" key="1">
    <citation type="submission" date="2025-08" db="UniProtKB">
        <authorList>
            <consortium name="Ensembl"/>
        </authorList>
    </citation>
    <scope>IDENTIFICATION</scope>
</reference>
<evidence type="ECO:0000256" key="1">
    <source>
        <dbReference type="SAM" id="MobiDB-lite"/>
    </source>
</evidence>
<evidence type="ECO:0000313" key="2">
    <source>
        <dbReference type="Ensembl" id="ENSNMLP00000004309.1"/>
    </source>
</evidence>
<sequence length="92" mass="9923">RSAVHRAAAAVDRTRTRMTQTKSYMTSVAAVQAGFGAHLDLLLQVFVMKWVSSRAEEIVALRPSDCPALPAPRGPAPTHGKAVNNNNNNNNK</sequence>
<protein>
    <submittedName>
        <fullName evidence="2">Uncharacterized protein</fullName>
    </submittedName>
</protein>
<reference evidence="2" key="2">
    <citation type="submission" date="2025-09" db="UniProtKB">
        <authorList>
            <consortium name="Ensembl"/>
        </authorList>
    </citation>
    <scope>IDENTIFICATION</scope>
</reference>
<feature type="region of interest" description="Disordered" evidence="1">
    <location>
        <begin position="65"/>
        <end position="92"/>
    </location>
</feature>
<dbReference type="AlphaFoldDB" id="A0A8C6SDV4"/>
<dbReference type="Ensembl" id="ENSNMLT00000004941.1">
    <property type="protein sequence ID" value="ENSNMLP00000004309.1"/>
    <property type="gene ID" value="ENSNMLG00000003182.1"/>
</dbReference>
<dbReference type="Proteomes" id="UP000694523">
    <property type="component" value="Unplaced"/>
</dbReference>
<organism evidence="2 3">
    <name type="scientific">Neogobius melanostomus</name>
    <name type="common">round goby</name>
    <dbReference type="NCBI Taxonomy" id="47308"/>
    <lineage>
        <taxon>Eukaryota</taxon>
        <taxon>Metazoa</taxon>
        <taxon>Chordata</taxon>
        <taxon>Craniata</taxon>
        <taxon>Vertebrata</taxon>
        <taxon>Euteleostomi</taxon>
        <taxon>Actinopterygii</taxon>
        <taxon>Neopterygii</taxon>
        <taxon>Teleostei</taxon>
        <taxon>Neoteleostei</taxon>
        <taxon>Acanthomorphata</taxon>
        <taxon>Gobiaria</taxon>
        <taxon>Gobiiformes</taxon>
        <taxon>Gobioidei</taxon>
        <taxon>Gobiidae</taxon>
        <taxon>Benthophilinae</taxon>
        <taxon>Neogobiini</taxon>
        <taxon>Neogobius</taxon>
    </lineage>
</organism>